<name>A0A7W9W870_ARMRO</name>
<dbReference type="Proteomes" id="UP000520814">
    <property type="component" value="Unassembled WGS sequence"/>
</dbReference>
<organism evidence="1 2">
    <name type="scientific">Armatimonas rosea</name>
    <dbReference type="NCBI Taxonomy" id="685828"/>
    <lineage>
        <taxon>Bacteria</taxon>
        <taxon>Bacillati</taxon>
        <taxon>Armatimonadota</taxon>
        <taxon>Armatimonadia</taxon>
        <taxon>Armatimonadales</taxon>
        <taxon>Armatimonadaceae</taxon>
        <taxon>Armatimonas</taxon>
    </lineage>
</organism>
<gene>
    <name evidence="1" type="ORF">HNQ39_003127</name>
</gene>
<evidence type="ECO:0000313" key="1">
    <source>
        <dbReference type="EMBL" id="MBB6051317.1"/>
    </source>
</evidence>
<dbReference type="EMBL" id="JACHGW010000003">
    <property type="protein sequence ID" value="MBB6051317.1"/>
    <property type="molecule type" value="Genomic_DNA"/>
</dbReference>
<dbReference type="RefSeq" id="WP_184198037.1">
    <property type="nucleotide sequence ID" value="NZ_JACHGW010000003.1"/>
</dbReference>
<dbReference type="AlphaFoldDB" id="A0A7W9W870"/>
<accession>A0A7W9W870</accession>
<proteinExistence type="predicted"/>
<protein>
    <submittedName>
        <fullName evidence="1">Uncharacterized protein</fullName>
    </submittedName>
</protein>
<reference evidence="1 2" key="1">
    <citation type="submission" date="2020-08" db="EMBL/GenBank/DDBJ databases">
        <title>Genomic Encyclopedia of Type Strains, Phase IV (KMG-IV): sequencing the most valuable type-strain genomes for metagenomic binning, comparative biology and taxonomic classification.</title>
        <authorList>
            <person name="Goeker M."/>
        </authorList>
    </citation>
    <scope>NUCLEOTIDE SEQUENCE [LARGE SCALE GENOMIC DNA]</scope>
    <source>
        <strain evidence="1 2">DSM 23562</strain>
    </source>
</reference>
<evidence type="ECO:0000313" key="2">
    <source>
        <dbReference type="Proteomes" id="UP000520814"/>
    </source>
</evidence>
<keyword evidence="2" id="KW-1185">Reference proteome</keyword>
<sequence length="104" mass="11456">MPTLTLTVSEEIIRQLETEAKAAGRAADDYASERFATALQLPQKRLAPHTVWIENTPVYNPPASPPSWLETIKPENADGVEAAVGRWPGDETDEEISQALERLS</sequence>
<comment type="caution">
    <text evidence="1">The sequence shown here is derived from an EMBL/GenBank/DDBJ whole genome shotgun (WGS) entry which is preliminary data.</text>
</comment>